<reference evidence="1" key="1">
    <citation type="submission" date="2018-02" db="EMBL/GenBank/DDBJ databases">
        <title>Rhizophora mucronata_Transcriptome.</title>
        <authorList>
            <person name="Meera S.P."/>
            <person name="Sreeshan A."/>
            <person name="Augustine A."/>
        </authorList>
    </citation>
    <scope>NUCLEOTIDE SEQUENCE</scope>
    <source>
        <tissue evidence="1">Leaf</tissue>
    </source>
</reference>
<dbReference type="AlphaFoldDB" id="A0A2P2NMS4"/>
<organism evidence="1">
    <name type="scientific">Rhizophora mucronata</name>
    <name type="common">Asiatic mangrove</name>
    <dbReference type="NCBI Taxonomy" id="61149"/>
    <lineage>
        <taxon>Eukaryota</taxon>
        <taxon>Viridiplantae</taxon>
        <taxon>Streptophyta</taxon>
        <taxon>Embryophyta</taxon>
        <taxon>Tracheophyta</taxon>
        <taxon>Spermatophyta</taxon>
        <taxon>Magnoliopsida</taxon>
        <taxon>eudicotyledons</taxon>
        <taxon>Gunneridae</taxon>
        <taxon>Pentapetalae</taxon>
        <taxon>rosids</taxon>
        <taxon>fabids</taxon>
        <taxon>Malpighiales</taxon>
        <taxon>Rhizophoraceae</taxon>
        <taxon>Rhizophora</taxon>
    </lineage>
</organism>
<proteinExistence type="predicted"/>
<name>A0A2P2NMS4_RHIMU</name>
<accession>A0A2P2NMS4</accession>
<dbReference type="EMBL" id="GGEC01063279">
    <property type="protein sequence ID" value="MBX43763.1"/>
    <property type="molecule type" value="Transcribed_RNA"/>
</dbReference>
<evidence type="ECO:0000313" key="1">
    <source>
        <dbReference type="EMBL" id="MBX43763.1"/>
    </source>
</evidence>
<sequence>MFAWSLELDIPGRRLTGALPDLWRPRC</sequence>
<protein>
    <submittedName>
        <fullName evidence="1">Uncharacterized protein</fullName>
    </submittedName>
</protein>